<proteinExistence type="predicted"/>
<evidence type="ECO:0000313" key="1">
    <source>
        <dbReference type="EMBL" id="KIL19483.1"/>
    </source>
</evidence>
<gene>
    <name evidence="1" type="ORF">B4127_0540</name>
</gene>
<organism evidence="1 2">
    <name type="scientific">Bacillus pumilus</name>
    <name type="common">Bacillus mesentericus</name>
    <dbReference type="NCBI Taxonomy" id="1408"/>
    <lineage>
        <taxon>Bacteria</taxon>
        <taxon>Bacillati</taxon>
        <taxon>Bacillota</taxon>
        <taxon>Bacilli</taxon>
        <taxon>Bacillales</taxon>
        <taxon>Bacillaceae</taxon>
        <taxon>Bacillus</taxon>
    </lineage>
</organism>
<sequence>MQSESILERNAETREVSIYGDTVTEERGKHASACFQSGWQRESSRPFHGMRALFIFR</sequence>
<accession>A0AB34QU41</accession>
<reference evidence="1 2" key="1">
    <citation type="submission" date="2014-12" db="EMBL/GenBank/DDBJ databases">
        <title>Draft Genome Sequences of Five Spore-Forming Food Isolates of Bacillus pumilus.</title>
        <authorList>
            <person name="de Jong A."/>
            <person name="van Heel A.J."/>
            <person name="Montalban-Lopez M."/>
            <person name="Krawczyk A.O."/>
            <person name="Berendsen E.M."/>
            <person name="Wells-Bennik M."/>
            <person name="Kuipers O.P."/>
        </authorList>
    </citation>
    <scope>NUCLEOTIDE SEQUENCE [LARGE SCALE GENOMIC DNA]</scope>
    <source>
        <strain evidence="1 2">B4127</strain>
    </source>
</reference>
<evidence type="ECO:0000313" key="2">
    <source>
        <dbReference type="Proteomes" id="UP000031978"/>
    </source>
</evidence>
<dbReference type="EMBL" id="JXCL01000018">
    <property type="protein sequence ID" value="KIL19483.1"/>
    <property type="molecule type" value="Genomic_DNA"/>
</dbReference>
<dbReference type="AlphaFoldDB" id="A0AB34QU41"/>
<name>A0AB34QU41_BACPU</name>
<comment type="caution">
    <text evidence="1">The sequence shown here is derived from an EMBL/GenBank/DDBJ whole genome shotgun (WGS) entry which is preliminary data.</text>
</comment>
<protein>
    <submittedName>
        <fullName evidence="1">Uncharacterized protein</fullName>
    </submittedName>
</protein>
<dbReference type="Proteomes" id="UP000031978">
    <property type="component" value="Unassembled WGS sequence"/>
</dbReference>